<dbReference type="AlphaFoldDB" id="A0A1C9I9U1"/>
<keyword evidence="1" id="KW-0689">Ribosomal protein</keyword>
<proteinExistence type="predicted"/>
<reference evidence="1" key="1">
    <citation type="submission" date="2015-10" db="EMBL/GenBank/DDBJ databases">
        <title>Comparative analysis of the mitochondrial genomes of the two sexually incompatible cultivated jute species (Corchorus capsularis and C. olitorius).</title>
        <authorList>
            <person name="Basu T."/>
            <person name="Sarkar D."/>
            <person name="Satya P."/>
            <person name="Datta S."/>
            <person name="Karmakar P.G."/>
            <person name="Singh N.K."/>
        </authorList>
    </citation>
    <scope>NUCLEOTIDE SEQUENCE</scope>
    <source>
        <strain evidence="1">JRO-524</strain>
        <tissue evidence="1">Etiolated shoot</tissue>
    </source>
</reference>
<accession>A0A1C9I9U1</accession>
<dbReference type="GeneID" id="29288355"/>
<dbReference type="GO" id="GO:0005840">
    <property type="term" value="C:ribosome"/>
    <property type="evidence" value="ECO:0007669"/>
    <property type="project" value="UniProtKB-KW"/>
</dbReference>
<sequence length="92" mass="10916">MRDKHRYKLSKLPRNLCTSKKPMYFHGSTSWSRNFSSRFSWISIQRSFDGHKEIVLVATTKPIEQGLALQLVHKQSMWVHYRPAPNRKDLTE</sequence>
<keyword evidence="1" id="KW-0687">Ribonucleoprotein</keyword>
<evidence type="ECO:0000313" key="1">
    <source>
        <dbReference type="EMBL" id="AOO95969.1"/>
    </source>
</evidence>
<geneLocation type="mitochondrion" evidence="1"/>
<name>A0A1C9I9U1_9ROSI</name>
<dbReference type="RefSeq" id="YP_009306132.1">
    <property type="nucleotide sequence ID" value="NC_031360.1"/>
</dbReference>
<keyword evidence="1" id="KW-0496">Mitochondrion</keyword>
<protein>
    <submittedName>
        <fullName evidence="1">Ribosomal protein S14</fullName>
    </submittedName>
</protein>
<dbReference type="EMBL" id="KT894205">
    <property type="protein sequence ID" value="AOO95969.1"/>
    <property type="molecule type" value="Genomic_DNA"/>
</dbReference>
<organism evidence="1">
    <name type="scientific">Corchorus olitorius</name>
    <dbReference type="NCBI Taxonomy" id="93759"/>
    <lineage>
        <taxon>Eukaryota</taxon>
        <taxon>Viridiplantae</taxon>
        <taxon>Streptophyta</taxon>
        <taxon>Embryophyta</taxon>
        <taxon>Tracheophyta</taxon>
        <taxon>Spermatophyta</taxon>
        <taxon>Magnoliopsida</taxon>
        <taxon>eudicotyledons</taxon>
        <taxon>Gunneridae</taxon>
        <taxon>Pentapetalae</taxon>
        <taxon>rosids</taxon>
        <taxon>malvids</taxon>
        <taxon>Malvales</taxon>
        <taxon>Malvaceae</taxon>
        <taxon>Grewioideae</taxon>
        <taxon>Apeibeae</taxon>
        <taxon>Corchorus</taxon>
    </lineage>
</organism>
<gene>
    <name evidence="1" type="primary">rps14</name>
</gene>